<comment type="caution">
    <text evidence="3">The sequence shown here is derived from an EMBL/GenBank/DDBJ whole genome shotgun (WGS) entry which is preliminary data.</text>
</comment>
<dbReference type="PROSITE" id="PS51084">
    <property type="entry name" value="HIT_2"/>
    <property type="match status" value="1"/>
</dbReference>
<feature type="domain" description="HIT" evidence="2">
    <location>
        <begin position="8"/>
        <end position="116"/>
    </location>
</feature>
<sequence>MTNLENCPFCYPHRDPDQHIIFENKTCYFLQHNTEQDVLEGSGVIVPKAHHKDAFHLTAEEWNDTNELLQKAKKYIDKKFSPDGYTLGWNVGQASNQTILHSHLHVIPRYNDEPHAGKGLRHWLKKPDNKRAALKKDQKKNTQLHL</sequence>
<dbReference type="InterPro" id="IPR011146">
    <property type="entry name" value="HIT-like"/>
</dbReference>
<evidence type="ECO:0000313" key="3">
    <source>
        <dbReference type="EMBL" id="PWW31845.1"/>
    </source>
</evidence>
<dbReference type="Gene3D" id="3.30.428.10">
    <property type="entry name" value="HIT-like"/>
    <property type="match status" value="1"/>
</dbReference>
<dbReference type="SUPFAM" id="SSF54197">
    <property type="entry name" value="HIT-like"/>
    <property type="match status" value="1"/>
</dbReference>
<dbReference type="EMBL" id="QGTW01000001">
    <property type="protein sequence ID" value="PWW31845.1"/>
    <property type="molecule type" value="Genomic_DNA"/>
</dbReference>
<gene>
    <name evidence="3" type="ORF">DFO73_101101</name>
</gene>
<evidence type="ECO:0000256" key="1">
    <source>
        <dbReference type="PROSITE-ProRule" id="PRU00464"/>
    </source>
</evidence>
<dbReference type="PROSITE" id="PS00892">
    <property type="entry name" value="HIT_1"/>
    <property type="match status" value="1"/>
</dbReference>
<reference evidence="3 4" key="1">
    <citation type="submission" date="2018-05" db="EMBL/GenBank/DDBJ databases">
        <title>Freshwater and sediment microbial communities from various areas in North America, analyzing microbe dynamics in response to fracking.</title>
        <authorList>
            <person name="Lamendella R."/>
        </authorList>
    </citation>
    <scope>NUCLEOTIDE SEQUENCE [LARGE SCALE GENOMIC DNA]</scope>
    <source>
        <strain evidence="3 4">15_TX</strain>
    </source>
</reference>
<dbReference type="InterPro" id="IPR052908">
    <property type="entry name" value="AP-4-A_phosphorylase"/>
</dbReference>
<protein>
    <submittedName>
        <fullName evidence="3">Histidine triad (HIT) family protein</fullName>
    </submittedName>
</protein>
<dbReference type="PANTHER" id="PTHR42997">
    <property type="entry name" value="HIT FAMILY HYDROLASE"/>
    <property type="match status" value="1"/>
</dbReference>
<dbReference type="AlphaFoldDB" id="A0A2V3ADD9"/>
<proteinExistence type="predicted"/>
<dbReference type="RefSeq" id="WP_110062836.1">
    <property type="nucleotide sequence ID" value="NZ_QGTW01000001.1"/>
</dbReference>
<dbReference type="Proteomes" id="UP000247150">
    <property type="component" value="Unassembled WGS sequence"/>
</dbReference>
<feature type="short sequence motif" description="Histidine triad motif" evidence="1">
    <location>
        <begin position="101"/>
        <end position="105"/>
    </location>
</feature>
<evidence type="ECO:0000259" key="2">
    <source>
        <dbReference type="PROSITE" id="PS51084"/>
    </source>
</evidence>
<accession>A0A2V3ADD9</accession>
<dbReference type="InterPro" id="IPR036265">
    <property type="entry name" value="HIT-like_sf"/>
</dbReference>
<dbReference type="InterPro" id="IPR019808">
    <property type="entry name" value="Histidine_triad_CS"/>
</dbReference>
<dbReference type="OrthoDB" id="9784774at2"/>
<evidence type="ECO:0000313" key="4">
    <source>
        <dbReference type="Proteomes" id="UP000247150"/>
    </source>
</evidence>
<dbReference type="GO" id="GO:0003824">
    <property type="term" value="F:catalytic activity"/>
    <property type="evidence" value="ECO:0007669"/>
    <property type="project" value="InterPro"/>
</dbReference>
<organism evidence="3 4">
    <name type="scientific">Cytobacillus oceanisediminis</name>
    <dbReference type="NCBI Taxonomy" id="665099"/>
    <lineage>
        <taxon>Bacteria</taxon>
        <taxon>Bacillati</taxon>
        <taxon>Bacillota</taxon>
        <taxon>Bacilli</taxon>
        <taxon>Bacillales</taxon>
        <taxon>Bacillaceae</taxon>
        <taxon>Cytobacillus</taxon>
    </lineage>
</organism>
<dbReference type="PANTHER" id="PTHR42997:SF1">
    <property type="entry name" value="AP-4-A PHOSPHORYLASE"/>
    <property type="match status" value="1"/>
</dbReference>
<name>A0A2V3ADD9_9BACI</name>
<dbReference type="Pfam" id="PF01230">
    <property type="entry name" value="HIT"/>
    <property type="match status" value="1"/>
</dbReference>